<evidence type="ECO:0000313" key="2">
    <source>
        <dbReference type="EMBL" id="OGC22249.1"/>
    </source>
</evidence>
<dbReference type="NCBIfam" id="TIGR02532">
    <property type="entry name" value="IV_pilin_GFxxxE"/>
    <property type="match status" value="1"/>
</dbReference>
<dbReference type="AlphaFoldDB" id="A0A1F4SPB0"/>
<dbReference type="EMBL" id="MEUB01000030">
    <property type="protein sequence ID" value="OGC22249.1"/>
    <property type="molecule type" value="Genomic_DNA"/>
</dbReference>
<dbReference type="STRING" id="1802579.A2310_01475"/>
<keyword evidence="1" id="KW-1133">Transmembrane helix</keyword>
<gene>
    <name evidence="2" type="ORF">A2310_01475</name>
</gene>
<dbReference type="SUPFAM" id="SSF54523">
    <property type="entry name" value="Pili subunits"/>
    <property type="match status" value="1"/>
</dbReference>
<dbReference type="Pfam" id="PF07963">
    <property type="entry name" value="N_methyl"/>
    <property type="match status" value="1"/>
</dbReference>
<name>A0A1F4SPB0_UNCSA</name>
<feature type="transmembrane region" description="Helical" evidence="1">
    <location>
        <begin position="12"/>
        <end position="34"/>
    </location>
</feature>
<dbReference type="InterPro" id="IPR012902">
    <property type="entry name" value="N_methyl_site"/>
</dbReference>
<reference evidence="2 3" key="1">
    <citation type="journal article" date="2016" name="Nat. Commun.">
        <title>Thousands of microbial genomes shed light on interconnected biogeochemical processes in an aquifer system.</title>
        <authorList>
            <person name="Anantharaman K."/>
            <person name="Brown C.T."/>
            <person name="Hug L.A."/>
            <person name="Sharon I."/>
            <person name="Castelle C.J."/>
            <person name="Probst A.J."/>
            <person name="Thomas B.C."/>
            <person name="Singh A."/>
            <person name="Wilkins M.J."/>
            <person name="Karaoz U."/>
            <person name="Brodie E.L."/>
            <person name="Williams K.H."/>
            <person name="Hubbard S.S."/>
            <person name="Banfield J.F."/>
        </authorList>
    </citation>
    <scope>NUCLEOTIDE SEQUENCE [LARGE SCALE GENOMIC DNA]</scope>
</reference>
<dbReference type="Proteomes" id="UP000178417">
    <property type="component" value="Unassembled WGS sequence"/>
</dbReference>
<comment type="caution">
    <text evidence="2">The sequence shown here is derived from an EMBL/GenBank/DDBJ whole genome shotgun (WGS) entry which is preliminary data.</text>
</comment>
<dbReference type="PROSITE" id="PS00409">
    <property type="entry name" value="PROKAR_NTER_METHYL"/>
    <property type="match status" value="1"/>
</dbReference>
<evidence type="ECO:0008006" key="4">
    <source>
        <dbReference type="Google" id="ProtNLM"/>
    </source>
</evidence>
<dbReference type="InterPro" id="IPR045584">
    <property type="entry name" value="Pilin-like"/>
</dbReference>
<proteinExistence type="predicted"/>
<accession>A0A1F4SPB0</accession>
<evidence type="ECO:0000313" key="3">
    <source>
        <dbReference type="Proteomes" id="UP000178417"/>
    </source>
</evidence>
<dbReference type="Gene3D" id="3.30.700.10">
    <property type="entry name" value="Glycoprotein, Type 4 Pilin"/>
    <property type="match status" value="1"/>
</dbReference>
<protein>
    <recommendedName>
        <fullName evidence="4">Prepilin-type N-terminal cleavage/methylation domain-containing protein</fullName>
    </recommendedName>
</protein>
<sequence>MKAYKGYTLIELVIVIIVMAVLSMTFATFIIKAVDSWIFVKTRDSAFGSARYSMNRMLVDMRRMTSPYGITVMTSTECSFEAFDSTGGVVYIDFKQSGANLYRNNDILAENLLNPGGLSFLYLNENGVSTSEAVGVRSVRVKVSIEKNNQLITLESAARLRNL</sequence>
<evidence type="ECO:0000256" key="1">
    <source>
        <dbReference type="SAM" id="Phobius"/>
    </source>
</evidence>
<keyword evidence="1" id="KW-0812">Transmembrane</keyword>
<organism evidence="2 3">
    <name type="scientific">candidate division WOR-1 bacterium RIFOXYB2_FULL_37_13</name>
    <dbReference type="NCBI Taxonomy" id="1802579"/>
    <lineage>
        <taxon>Bacteria</taxon>
        <taxon>Bacillati</taxon>
        <taxon>Saganbacteria</taxon>
    </lineage>
</organism>
<keyword evidence="1" id="KW-0472">Membrane</keyword>